<dbReference type="SUPFAM" id="SSF81653">
    <property type="entry name" value="Calcium ATPase, transduction domain A"/>
    <property type="match status" value="1"/>
</dbReference>
<dbReference type="SMART" id="SM00831">
    <property type="entry name" value="Cation_ATPase_N"/>
    <property type="match status" value="1"/>
</dbReference>
<dbReference type="InterPro" id="IPR006068">
    <property type="entry name" value="ATPase_P-typ_cation-transptr_C"/>
</dbReference>
<keyword evidence="5" id="KW-1278">Translocase</keyword>
<keyword evidence="3" id="KW-0547">Nucleotide-binding</keyword>
<feature type="domain" description="Cation-transporting P-type ATPase N-terminal" evidence="11">
    <location>
        <begin position="115"/>
        <end position="190"/>
    </location>
</feature>
<evidence type="ECO:0000256" key="6">
    <source>
        <dbReference type="ARBA" id="ARBA00022989"/>
    </source>
</evidence>
<dbReference type="GO" id="GO:0030007">
    <property type="term" value="P:intracellular potassium ion homeostasis"/>
    <property type="evidence" value="ECO:0007669"/>
    <property type="project" value="TreeGrafter"/>
</dbReference>
<dbReference type="GO" id="GO:0016887">
    <property type="term" value="F:ATP hydrolysis activity"/>
    <property type="evidence" value="ECO:0007669"/>
    <property type="project" value="InterPro"/>
</dbReference>
<dbReference type="OrthoDB" id="116380at2759"/>
<dbReference type="GO" id="GO:0005524">
    <property type="term" value="F:ATP binding"/>
    <property type="evidence" value="ECO:0007669"/>
    <property type="project" value="UniProtKB-KW"/>
</dbReference>
<dbReference type="InterPro" id="IPR008250">
    <property type="entry name" value="ATPase_P-typ_transduc_dom_A_sf"/>
</dbReference>
<feature type="transmembrane region" description="Helical" evidence="10">
    <location>
        <begin position="1202"/>
        <end position="1220"/>
    </location>
</feature>
<dbReference type="InterPro" id="IPR018303">
    <property type="entry name" value="ATPase_P-typ_P_site"/>
</dbReference>
<comment type="caution">
    <text evidence="12">The sequence shown here is derived from an EMBL/GenBank/DDBJ whole genome shotgun (WGS) entry which is preliminary data.</text>
</comment>
<dbReference type="InterPro" id="IPR004014">
    <property type="entry name" value="ATPase_P-typ_cation-transptr_N"/>
</dbReference>
<sequence length="1265" mass="138394">MANTQDNVESPAINGEDVAVEMTHGDNEGDASGIQQRRSHPSIIHNISRALSKSIANTSLTSFVDNMESEVATRLSKSIMTADELIDAARIHDSIAFENAKEKAQKERAVDGGSRYASVNVEEIMEEFGVQDLNQGLTDAQYDLNCGLYGKNILETGNKPPLWRIYLGQFCNFVVILLIAAAIGSMILGNLVEGIFIILITNINAAMATYMEKSAADALEKLAEISSPTTTVIRNGEEMTVDSKDVVPGDIVVLNMGDTVPADIRVVEVKEIKVNEALLTGESEPVKKQLVADDLQSPFASNLCFASTSVVSGSAKGIVVSTGMQTQVGHIAMQLKKASTGNDQTPLQASLNSLGGIIGIISICVLITIITVAIVTGYEDPTRPETNRILSIVLLAVGFAVSSIPEGLPMVVTISLSLGAKDMAKRNANIRKLPAVETLGCCSIICSDKTGTLTEGKMTTTTAVVFHTQDDVCKAEEVRFYPTMGFNPNGGVFKEKDLTDDFKNELQKNINGGQSLDGVEQNICGKNNNSADSKQVKACMLAAYLNSNSTHIEKDPNTKAWVALGNMTECPLIVASAKCGIGPSVNKDDKTYDEYPMDKELEVPFNSSRKMMCTVHKLKEQNKFGEINLSNGMKNFTYVATIKGAPDILFNTRMISVKRNGDECNVDWALAEGEDKQVTVQALKEANNGLSSRALRVLLVGIFPLTDEDLEALKGCEDSDSRLNWLLSGPEHNGSPLIALGCVGNLDPPRYGVKEAIQTCVKAGVRVVMITGDQKATASAIAKDIGLFNQFDYLGDETTGVLECSQMHINNDHFREYLPDGVIDSYTSRVSVFCRAQPEDKVAIVASLKRQGYLTAMTGDGVNDAPALKTADIGVAMGINGTDVAKGAADMVLLDDNFCTIVSSIESGRTIYANIQKFVSFLMGTNIGEICYLTTAILIQTLPPVEALQILFLNFVTDGCPAVALSREPPDDNVMTTKPREPKQPIMTRNWWIFGNIPHTIFQAIMVIGCILTALYINTGVLFMKDIHNQCKYVYIHDNTGVQHRFTYFCKSYEYRVEPSYVGWVTNIDYFDLDQKKMVTVLGAAKGKVENLRPDSAELFDEVKKRFQKHKNWRGILTIPSGLDHAVQLDPDGWIRPKEGVKMVGNNPVIGAAPAGYFDITARKSTQARTMSFITAVWCEMLRAYTVRSWDYFFNVFNRNPAMHIACGISATATFIATIMPKFNKIMHLVSLSWWQYLIAVGFAMMTLVLDEAISKVLYWRFAEK</sequence>
<dbReference type="Pfam" id="PF00690">
    <property type="entry name" value="Cation_ATPase_N"/>
    <property type="match status" value="1"/>
</dbReference>
<keyword evidence="4" id="KW-0067">ATP-binding</keyword>
<dbReference type="SUPFAM" id="SSF56784">
    <property type="entry name" value="HAD-like"/>
    <property type="match status" value="1"/>
</dbReference>
<dbReference type="SUPFAM" id="SSF81660">
    <property type="entry name" value="Metal cation-transporting ATPase, ATP-binding domain N"/>
    <property type="match status" value="1"/>
</dbReference>
<dbReference type="SFLD" id="SFLDS00003">
    <property type="entry name" value="Haloacid_Dehalogenase"/>
    <property type="match status" value="1"/>
</dbReference>
<reference evidence="12" key="1">
    <citation type="submission" date="2019-12" db="EMBL/GenBank/DDBJ databases">
        <title>Genome sequence of Babesia ovis.</title>
        <authorList>
            <person name="Yamagishi J."/>
            <person name="Sevinc F."/>
            <person name="Xuan X."/>
        </authorList>
    </citation>
    <scope>NUCLEOTIDE SEQUENCE</scope>
    <source>
        <strain evidence="12">Selcuk</strain>
    </source>
</reference>
<comment type="subcellular location">
    <subcellularLocation>
        <location evidence="1">Membrane</location>
        <topology evidence="1">Multi-pass membrane protein</topology>
    </subcellularLocation>
</comment>
<dbReference type="GO" id="GO:1902600">
    <property type="term" value="P:proton transmembrane transport"/>
    <property type="evidence" value="ECO:0007669"/>
    <property type="project" value="TreeGrafter"/>
</dbReference>
<dbReference type="InterPro" id="IPR059000">
    <property type="entry name" value="ATPase_P-type_domA"/>
</dbReference>
<dbReference type="FunFam" id="3.40.50.1000:FF:000083">
    <property type="entry name" value="Sodium/potassium-transporting ATPase subunit alpha"/>
    <property type="match status" value="1"/>
</dbReference>
<dbReference type="GO" id="GO:1990573">
    <property type="term" value="P:potassium ion import across plasma membrane"/>
    <property type="evidence" value="ECO:0007669"/>
    <property type="project" value="TreeGrafter"/>
</dbReference>
<evidence type="ECO:0000313" key="13">
    <source>
        <dbReference type="Proteomes" id="UP001057455"/>
    </source>
</evidence>
<dbReference type="SUPFAM" id="SSF81665">
    <property type="entry name" value="Calcium ATPase, transmembrane domain M"/>
    <property type="match status" value="1"/>
</dbReference>
<keyword evidence="7" id="KW-0813">Transport</keyword>
<feature type="transmembrane region" description="Helical" evidence="10">
    <location>
        <begin position="1232"/>
        <end position="1250"/>
    </location>
</feature>
<dbReference type="GO" id="GO:0036376">
    <property type="term" value="P:sodium ion export across plasma membrane"/>
    <property type="evidence" value="ECO:0007669"/>
    <property type="project" value="TreeGrafter"/>
</dbReference>
<feature type="transmembrane region" description="Helical" evidence="10">
    <location>
        <begin position="1001"/>
        <end position="1023"/>
    </location>
</feature>
<dbReference type="InterPro" id="IPR001757">
    <property type="entry name" value="P_typ_ATPase"/>
</dbReference>
<dbReference type="Pfam" id="PF13246">
    <property type="entry name" value="Cation_ATPase"/>
    <property type="match status" value="1"/>
</dbReference>
<dbReference type="AlphaFoldDB" id="A0A9W5TA25"/>
<evidence type="ECO:0000256" key="2">
    <source>
        <dbReference type="ARBA" id="ARBA00022692"/>
    </source>
</evidence>
<dbReference type="Gene3D" id="3.40.1110.10">
    <property type="entry name" value="Calcium-transporting ATPase, cytoplasmic domain N"/>
    <property type="match status" value="1"/>
</dbReference>
<keyword evidence="8 10" id="KW-0472">Membrane</keyword>
<dbReference type="Gene3D" id="1.20.1110.10">
    <property type="entry name" value="Calcium-transporting ATPase, transmembrane domain"/>
    <property type="match status" value="2"/>
</dbReference>
<dbReference type="Gene3D" id="3.40.50.1000">
    <property type="entry name" value="HAD superfamily/HAD-like"/>
    <property type="match status" value="1"/>
</dbReference>
<evidence type="ECO:0000256" key="4">
    <source>
        <dbReference type="ARBA" id="ARBA00022840"/>
    </source>
</evidence>
<feature type="transmembrane region" description="Helical" evidence="10">
    <location>
        <begin position="389"/>
        <end position="416"/>
    </location>
</feature>
<dbReference type="Proteomes" id="UP001057455">
    <property type="component" value="Unassembled WGS sequence"/>
</dbReference>
<dbReference type="SFLD" id="SFLDG00002">
    <property type="entry name" value="C1.7:_P-type_atpase_like"/>
    <property type="match status" value="1"/>
</dbReference>
<evidence type="ECO:0000256" key="5">
    <source>
        <dbReference type="ARBA" id="ARBA00022967"/>
    </source>
</evidence>
<evidence type="ECO:0000256" key="8">
    <source>
        <dbReference type="ARBA" id="ARBA00023136"/>
    </source>
</evidence>
<keyword evidence="13" id="KW-1185">Reference proteome</keyword>
<dbReference type="PANTHER" id="PTHR43294:SF20">
    <property type="entry name" value="P-TYPE ATPASE"/>
    <property type="match status" value="1"/>
</dbReference>
<keyword evidence="6 10" id="KW-1133">Transmembrane helix</keyword>
<dbReference type="GO" id="GO:0005391">
    <property type="term" value="F:P-type sodium:potassium-exchanging transporter activity"/>
    <property type="evidence" value="ECO:0007669"/>
    <property type="project" value="TreeGrafter"/>
</dbReference>
<gene>
    <name evidence="12" type="ORF">BaOVIS_015790</name>
</gene>
<accession>A0A9W5TA25</accession>
<dbReference type="GO" id="GO:0005886">
    <property type="term" value="C:plasma membrane"/>
    <property type="evidence" value="ECO:0007669"/>
    <property type="project" value="TreeGrafter"/>
</dbReference>
<protein>
    <recommendedName>
        <fullName evidence="11">Cation-transporting P-type ATPase N-terminal domain-containing protein</fullName>
    </recommendedName>
</protein>
<proteinExistence type="inferred from homology"/>
<dbReference type="GO" id="GO:0006883">
    <property type="term" value="P:intracellular sodium ion homeostasis"/>
    <property type="evidence" value="ECO:0007669"/>
    <property type="project" value="TreeGrafter"/>
</dbReference>
<dbReference type="InterPro" id="IPR023298">
    <property type="entry name" value="ATPase_P-typ_TM_dom_sf"/>
</dbReference>
<dbReference type="EMBL" id="BLIY01000010">
    <property type="protein sequence ID" value="GFE54175.1"/>
    <property type="molecule type" value="Genomic_DNA"/>
</dbReference>
<evidence type="ECO:0000256" key="7">
    <source>
        <dbReference type="ARBA" id="ARBA00023065"/>
    </source>
</evidence>
<evidence type="ECO:0000256" key="1">
    <source>
        <dbReference type="ARBA" id="ARBA00004141"/>
    </source>
</evidence>
<keyword evidence="2 10" id="KW-0812">Transmembrane</keyword>
<dbReference type="InterPro" id="IPR050510">
    <property type="entry name" value="Cation_transp_ATPase_P-type"/>
</dbReference>
<dbReference type="Pfam" id="PF00689">
    <property type="entry name" value="Cation_ATPase_C"/>
    <property type="match status" value="2"/>
</dbReference>
<evidence type="ECO:0000259" key="11">
    <source>
        <dbReference type="SMART" id="SM00831"/>
    </source>
</evidence>
<dbReference type="Gene3D" id="2.70.150.10">
    <property type="entry name" value="Calcium-transporting ATPase, cytoplasmic transduction domain A"/>
    <property type="match status" value="1"/>
</dbReference>
<dbReference type="NCBIfam" id="TIGR01494">
    <property type="entry name" value="ATPase_P-type"/>
    <property type="match status" value="2"/>
</dbReference>
<keyword evidence="7" id="KW-0406">Ion transport</keyword>
<evidence type="ECO:0000313" key="12">
    <source>
        <dbReference type="EMBL" id="GFE54175.1"/>
    </source>
</evidence>
<dbReference type="Pfam" id="PF00122">
    <property type="entry name" value="E1-E2_ATPase"/>
    <property type="match status" value="1"/>
</dbReference>
<name>A0A9W5TA25_BABOV</name>
<dbReference type="SFLD" id="SFLDF00027">
    <property type="entry name" value="p-type_atpase"/>
    <property type="match status" value="1"/>
</dbReference>
<evidence type="ECO:0000256" key="3">
    <source>
        <dbReference type="ARBA" id="ARBA00022741"/>
    </source>
</evidence>
<organism evidence="12 13">
    <name type="scientific">Babesia ovis</name>
    <dbReference type="NCBI Taxonomy" id="5869"/>
    <lineage>
        <taxon>Eukaryota</taxon>
        <taxon>Sar</taxon>
        <taxon>Alveolata</taxon>
        <taxon>Apicomplexa</taxon>
        <taxon>Aconoidasida</taxon>
        <taxon>Piroplasmida</taxon>
        <taxon>Babesiidae</taxon>
        <taxon>Babesia</taxon>
    </lineage>
</organism>
<evidence type="ECO:0000256" key="10">
    <source>
        <dbReference type="SAM" id="Phobius"/>
    </source>
</evidence>
<dbReference type="InterPro" id="IPR036412">
    <property type="entry name" value="HAD-like_sf"/>
</dbReference>
<dbReference type="InterPro" id="IPR044492">
    <property type="entry name" value="P_typ_ATPase_HD_dom"/>
</dbReference>
<comment type="similarity">
    <text evidence="9">Belongs to the cation transport ATPase (P-type) (TC 3.A.3) family.</text>
</comment>
<dbReference type="PANTHER" id="PTHR43294">
    <property type="entry name" value="SODIUM/POTASSIUM-TRANSPORTING ATPASE SUBUNIT ALPHA"/>
    <property type="match status" value="1"/>
</dbReference>
<dbReference type="InterPro" id="IPR023299">
    <property type="entry name" value="ATPase_P-typ_cyto_dom_N"/>
</dbReference>
<dbReference type="InterPro" id="IPR023214">
    <property type="entry name" value="HAD_sf"/>
</dbReference>
<dbReference type="PRINTS" id="PR00119">
    <property type="entry name" value="CATATPASE"/>
</dbReference>
<feature type="transmembrane region" description="Helical" evidence="10">
    <location>
        <begin position="165"/>
        <end position="188"/>
    </location>
</feature>
<evidence type="ECO:0000256" key="9">
    <source>
        <dbReference type="ARBA" id="ARBA00038148"/>
    </source>
</evidence>
<feature type="transmembrane region" description="Helical" evidence="10">
    <location>
        <begin position="354"/>
        <end position="377"/>
    </location>
</feature>
<dbReference type="PROSITE" id="PS00154">
    <property type="entry name" value="ATPASE_E1_E2"/>
    <property type="match status" value="1"/>
</dbReference>